<dbReference type="PANTHER" id="PTHR32468">
    <property type="entry name" value="CATION/H + ANTIPORTER"/>
    <property type="match status" value="1"/>
</dbReference>
<dbReference type="InterPro" id="IPR057291">
    <property type="entry name" value="CHX17_2nd"/>
</dbReference>
<evidence type="ECO:0000256" key="1">
    <source>
        <dbReference type="ARBA" id="ARBA00004141"/>
    </source>
</evidence>
<dbReference type="EMBL" id="RDQH01000337">
    <property type="protein sequence ID" value="RXH84962.1"/>
    <property type="molecule type" value="Genomic_DNA"/>
</dbReference>
<keyword evidence="2" id="KW-0813">Transport</keyword>
<feature type="transmembrane region" description="Helical" evidence="10">
    <location>
        <begin position="400"/>
        <end position="430"/>
    </location>
</feature>
<dbReference type="Proteomes" id="UP000290289">
    <property type="component" value="Chromosome 11"/>
</dbReference>
<feature type="transmembrane region" description="Helical" evidence="10">
    <location>
        <begin position="484"/>
        <end position="506"/>
    </location>
</feature>
<evidence type="ECO:0000256" key="3">
    <source>
        <dbReference type="ARBA" id="ARBA00022538"/>
    </source>
</evidence>
<keyword evidence="7" id="KW-0406">Ion transport</keyword>
<dbReference type="GO" id="GO:1902600">
    <property type="term" value="P:proton transmembrane transport"/>
    <property type="evidence" value="ECO:0007669"/>
    <property type="project" value="InterPro"/>
</dbReference>
<dbReference type="Gene3D" id="3.40.50.12370">
    <property type="match status" value="1"/>
</dbReference>
<dbReference type="Pfam" id="PF00999">
    <property type="entry name" value="Na_H_Exchanger"/>
    <property type="match status" value="1"/>
</dbReference>
<evidence type="ECO:0000313" key="14">
    <source>
        <dbReference type="EMBL" id="RXH84962.1"/>
    </source>
</evidence>
<dbReference type="GO" id="GO:0006813">
    <property type="term" value="P:potassium ion transport"/>
    <property type="evidence" value="ECO:0007669"/>
    <property type="project" value="UniProtKB-KW"/>
</dbReference>
<feature type="transmembrane region" description="Helical" evidence="10">
    <location>
        <begin position="329"/>
        <end position="349"/>
    </location>
</feature>
<accession>A0A498ISS8</accession>
<comment type="caution">
    <text evidence="14">The sequence shown here is derived from an EMBL/GenBank/DDBJ whole genome shotgun (WGS) entry which is preliminary data.</text>
</comment>
<evidence type="ECO:0000256" key="6">
    <source>
        <dbReference type="ARBA" id="ARBA00022989"/>
    </source>
</evidence>
<feature type="domain" description="Cation/H(+) antiporter C-terminal" evidence="13">
    <location>
        <begin position="762"/>
        <end position="910"/>
    </location>
</feature>
<dbReference type="Pfam" id="PF23259">
    <property type="entry name" value="CHX17_C"/>
    <property type="match status" value="1"/>
</dbReference>
<dbReference type="InterPro" id="IPR038770">
    <property type="entry name" value="Na+/solute_symporter_sf"/>
</dbReference>
<evidence type="ECO:0000256" key="9">
    <source>
        <dbReference type="ARBA" id="ARBA00038341"/>
    </source>
</evidence>
<name>A0A498ISS8_MALDO</name>
<dbReference type="InterPro" id="IPR050794">
    <property type="entry name" value="CPA2_transporter"/>
</dbReference>
<evidence type="ECO:0000259" key="13">
    <source>
        <dbReference type="Pfam" id="PF23259"/>
    </source>
</evidence>
<proteinExistence type="inferred from homology"/>
<feature type="domain" description="Cation/H(+) antiporter central" evidence="12">
    <location>
        <begin position="621"/>
        <end position="750"/>
    </location>
</feature>
<keyword evidence="15" id="KW-1185">Reference proteome</keyword>
<evidence type="ECO:0000259" key="12">
    <source>
        <dbReference type="Pfam" id="PF23256"/>
    </source>
</evidence>
<dbReference type="Gene3D" id="1.20.1530.20">
    <property type="match status" value="1"/>
</dbReference>
<keyword evidence="3" id="KW-0633">Potassium transport</keyword>
<organism evidence="14 15">
    <name type="scientific">Malus domestica</name>
    <name type="common">Apple</name>
    <name type="synonym">Pyrus malus</name>
    <dbReference type="NCBI Taxonomy" id="3750"/>
    <lineage>
        <taxon>Eukaryota</taxon>
        <taxon>Viridiplantae</taxon>
        <taxon>Streptophyta</taxon>
        <taxon>Embryophyta</taxon>
        <taxon>Tracheophyta</taxon>
        <taxon>Spermatophyta</taxon>
        <taxon>Magnoliopsida</taxon>
        <taxon>eudicotyledons</taxon>
        <taxon>Gunneridae</taxon>
        <taxon>Pentapetalae</taxon>
        <taxon>rosids</taxon>
        <taxon>fabids</taxon>
        <taxon>Rosales</taxon>
        <taxon>Rosaceae</taxon>
        <taxon>Amygdaloideae</taxon>
        <taxon>Maleae</taxon>
        <taxon>Malus</taxon>
    </lineage>
</organism>
<keyword evidence="5" id="KW-0630">Potassium</keyword>
<feature type="transmembrane region" description="Helical" evidence="10">
    <location>
        <begin position="229"/>
        <end position="248"/>
    </location>
</feature>
<feature type="transmembrane region" description="Helical" evidence="10">
    <location>
        <begin position="361"/>
        <end position="380"/>
    </location>
</feature>
<feature type="transmembrane region" description="Helical" evidence="10">
    <location>
        <begin position="168"/>
        <end position="189"/>
    </location>
</feature>
<evidence type="ECO:0000256" key="7">
    <source>
        <dbReference type="ARBA" id="ARBA00023065"/>
    </source>
</evidence>
<feature type="transmembrane region" description="Helical" evidence="10">
    <location>
        <begin position="296"/>
        <end position="317"/>
    </location>
</feature>
<sequence>MAGKFNVSLTVIRFLSHNFEGDDEMEKKLDDGLVTWFWVKNERNERVSYRDVVVRNGDETISAIQSMNDDNENNYDLWIVGRKQGINPVLISGLSFWSENDEKFPLYLPPTPWDGGSNRFQASVKAQASNVSIDFNNVYPSIIISCGKTRQTGFYSLLYGENPLKSSFTLLLLEFALIIVLTRILRVLLKPLKQPRMVSEVIGGIFIGPSILGRSEKFTSVMFPKNSKFIVRNIGLIGFTYYFFLSGVKMDLSLVKKTNKKQLYMAFAGVLLPFIVISIVAFSLRKSMDKELARISSLGFISSGLALPLFPVIHAILKELNLLSSEIGRLALSISVISDAIGGCIMVLFEAAKQGEGNHLAVLWYLISVVVFVAFIVFVIRRSLLRVAETTPEGQPVDQAYVVSILLGVLVMGCLGDISGITIVNGAFWLGFAIPDGPPLGSTIVERSEMVIVDVLMPFSFAMVGLSVDVNAMSSVGWSSLSPLFAITATAYVAKLLGTLITSAFFELPLRDGVTLSFMMILKGQVEIVVLLHWMDKKIMAIPGFTMMVISITTMTAIATPLISILYDPTRPYMVHKRRTIQHTPLEEAELRIVLCIYDEDSIAGLINLLEISNPTLSTPFVIFSLHLVDLVGRACPVLIDHEKQEEQDSKYAVCHTIHNVIKQYQETKGECVRLHPFTAIVPNKTMYQDICDLALVKKATLLILPFHKECLDTLGGQLTETVRHGVRSVNSNVLAHAPCSVGVLVDKGHVNQLALRNTELHFAVLYLGGADSREALCYADRMAGKFNVSLTVIRFLSHNSEGDDEMEKKLDDGVVTWFWMKNERNERVNYKEVVVRNGEETISAIQSMNDDNENNYDLWIVGRKQGINPVLLSGLSCWSENGELGIIGDYISSLDFCCTASVLVVQQQTLRGQGSDSTSGRFACNPSPTQKVKDLLISWCW</sequence>
<comment type="similarity">
    <text evidence="9">Belongs to the monovalent cation:proton antiporter 2 (CPA2) transporter (TC 2.A.37) family. CHX (TC 2.A.37.4) subfamily.</text>
</comment>
<keyword evidence="6 10" id="KW-1133">Transmembrane helix</keyword>
<evidence type="ECO:0000256" key="10">
    <source>
        <dbReference type="SAM" id="Phobius"/>
    </source>
</evidence>
<protein>
    <submittedName>
        <fullName evidence="14">Uncharacterized protein</fullName>
    </submittedName>
</protein>
<dbReference type="InterPro" id="IPR006153">
    <property type="entry name" value="Cation/H_exchanger_TM"/>
</dbReference>
<feature type="transmembrane region" description="Helical" evidence="10">
    <location>
        <begin position="451"/>
        <end position="472"/>
    </location>
</feature>
<dbReference type="GO" id="GO:0016020">
    <property type="term" value="C:membrane"/>
    <property type="evidence" value="ECO:0007669"/>
    <property type="project" value="UniProtKB-SubCell"/>
</dbReference>
<dbReference type="PANTHER" id="PTHR32468:SF109">
    <property type="entry name" value="CATION_H(+) ANTIPORTER 24-RELATED"/>
    <property type="match status" value="1"/>
</dbReference>
<evidence type="ECO:0000256" key="4">
    <source>
        <dbReference type="ARBA" id="ARBA00022692"/>
    </source>
</evidence>
<comment type="subcellular location">
    <subcellularLocation>
        <location evidence="1">Membrane</location>
        <topology evidence="1">Multi-pass membrane protein</topology>
    </subcellularLocation>
</comment>
<dbReference type="AlphaFoldDB" id="A0A498ISS8"/>
<reference evidence="14 15" key="1">
    <citation type="submission" date="2018-10" db="EMBL/GenBank/DDBJ databases">
        <title>A high-quality apple genome assembly.</title>
        <authorList>
            <person name="Hu J."/>
        </authorList>
    </citation>
    <scope>NUCLEOTIDE SEQUENCE [LARGE SCALE GENOMIC DNA]</scope>
    <source>
        <strain evidence="15">cv. HFTH1</strain>
        <tissue evidence="14">Young leaf</tissue>
    </source>
</reference>
<evidence type="ECO:0000313" key="15">
    <source>
        <dbReference type="Proteomes" id="UP000290289"/>
    </source>
</evidence>
<feature type="domain" description="Cation/H+ exchanger transmembrane" evidence="11">
    <location>
        <begin position="179"/>
        <end position="565"/>
    </location>
</feature>
<dbReference type="GO" id="GO:0006885">
    <property type="term" value="P:regulation of pH"/>
    <property type="evidence" value="ECO:0007669"/>
    <property type="project" value="TreeGrafter"/>
</dbReference>
<evidence type="ECO:0000259" key="11">
    <source>
        <dbReference type="Pfam" id="PF00999"/>
    </source>
</evidence>
<feature type="transmembrane region" description="Helical" evidence="10">
    <location>
        <begin position="263"/>
        <end position="284"/>
    </location>
</feature>
<dbReference type="GO" id="GO:0012505">
    <property type="term" value="C:endomembrane system"/>
    <property type="evidence" value="ECO:0007669"/>
    <property type="project" value="TreeGrafter"/>
</dbReference>
<evidence type="ECO:0000256" key="5">
    <source>
        <dbReference type="ARBA" id="ARBA00022958"/>
    </source>
</evidence>
<feature type="transmembrane region" description="Helical" evidence="10">
    <location>
        <begin position="541"/>
        <end position="567"/>
    </location>
</feature>
<gene>
    <name evidence="14" type="ORF">DVH24_041730</name>
</gene>
<dbReference type="Pfam" id="PF23256">
    <property type="entry name" value="CHX17_2nd"/>
    <property type="match status" value="1"/>
</dbReference>
<dbReference type="InterPro" id="IPR057290">
    <property type="entry name" value="CHX17_C"/>
</dbReference>
<keyword evidence="4 10" id="KW-0812">Transmembrane</keyword>
<keyword evidence="8 10" id="KW-0472">Membrane</keyword>
<evidence type="ECO:0000256" key="2">
    <source>
        <dbReference type="ARBA" id="ARBA00022448"/>
    </source>
</evidence>
<evidence type="ECO:0000256" key="8">
    <source>
        <dbReference type="ARBA" id="ARBA00023136"/>
    </source>
</evidence>
<dbReference type="GO" id="GO:0015297">
    <property type="term" value="F:antiporter activity"/>
    <property type="evidence" value="ECO:0007669"/>
    <property type="project" value="InterPro"/>
</dbReference>
<feature type="transmembrane region" description="Helical" evidence="10">
    <location>
        <begin position="513"/>
        <end position="535"/>
    </location>
</feature>